<dbReference type="InterPro" id="IPR002525">
    <property type="entry name" value="Transp_IS110-like_N"/>
</dbReference>
<proteinExistence type="predicted"/>
<gene>
    <name evidence="3" type="ORF">JOC49_002632</name>
</gene>
<feature type="domain" description="Transposase IS110-like N-terminal" evidence="1">
    <location>
        <begin position="48"/>
        <end position="206"/>
    </location>
</feature>
<name>A0ABS2MUW6_9FIRM</name>
<dbReference type="Proteomes" id="UP000767854">
    <property type="component" value="Unassembled WGS sequence"/>
</dbReference>
<dbReference type="InterPro" id="IPR047650">
    <property type="entry name" value="Transpos_IS110"/>
</dbReference>
<feature type="domain" description="Transposase IS116/IS110/IS902 C-terminal" evidence="2">
    <location>
        <begin position="323"/>
        <end position="408"/>
    </location>
</feature>
<dbReference type="EMBL" id="JAFBDT010000063">
    <property type="protein sequence ID" value="MBM7563057.1"/>
    <property type="molecule type" value="Genomic_DNA"/>
</dbReference>
<protein>
    <submittedName>
        <fullName evidence="3">Transposase</fullName>
    </submittedName>
</protein>
<dbReference type="PANTHER" id="PTHR33055">
    <property type="entry name" value="TRANSPOSASE FOR INSERTION SEQUENCE ELEMENT IS1111A"/>
    <property type="match status" value="1"/>
</dbReference>
<keyword evidence="4" id="KW-1185">Reference proteome</keyword>
<organism evidence="3 4">
    <name type="scientific">Fusibacter tunisiensis</name>
    <dbReference type="NCBI Taxonomy" id="1008308"/>
    <lineage>
        <taxon>Bacteria</taxon>
        <taxon>Bacillati</taxon>
        <taxon>Bacillota</taxon>
        <taxon>Clostridia</taxon>
        <taxon>Eubacteriales</taxon>
        <taxon>Eubacteriales Family XII. Incertae Sedis</taxon>
        <taxon>Fusibacter</taxon>
    </lineage>
</organism>
<dbReference type="Pfam" id="PF02371">
    <property type="entry name" value="Transposase_20"/>
    <property type="match status" value="1"/>
</dbReference>
<dbReference type="NCBIfam" id="NF033542">
    <property type="entry name" value="transpos_IS110"/>
    <property type="match status" value="1"/>
</dbReference>
<reference evidence="3 4" key="1">
    <citation type="submission" date="2021-01" db="EMBL/GenBank/DDBJ databases">
        <title>Genomic Encyclopedia of Type Strains, Phase IV (KMG-IV): sequencing the most valuable type-strain genomes for metagenomic binning, comparative biology and taxonomic classification.</title>
        <authorList>
            <person name="Goeker M."/>
        </authorList>
    </citation>
    <scope>NUCLEOTIDE SEQUENCE [LARGE SCALE GENOMIC DNA]</scope>
    <source>
        <strain evidence="3 4">DSM 24436</strain>
    </source>
</reference>
<dbReference type="InterPro" id="IPR003346">
    <property type="entry name" value="Transposase_20"/>
</dbReference>
<evidence type="ECO:0000259" key="1">
    <source>
        <dbReference type="Pfam" id="PF01548"/>
    </source>
</evidence>
<dbReference type="PANTHER" id="PTHR33055:SF13">
    <property type="entry name" value="TRANSPOSASE"/>
    <property type="match status" value="1"/>
</dbReference>
<comment type="caution">
    <text evidence="3">The sequence shown here is derived from an EMBL/GenBank/DDBJ whole genome shotgun (WGS) entry which is preliminary data.</text>
</comment>
<accession>A0ABS2MUW6</accession>
<evidence type="ECO:0000313" key="4">
    <source>
        <dbReference type="Proteomes" id="UP000767854"/>
    </source>
</evidence>
<dbReference type="Pfam" id="PF01548">
    <property type="entry name" value="DEDD_Tnp_IS110"/>
    <property type="match status" value="1"/>
</dbReference>
<sequence length="472" mass="54081">MFSWLGHLRVIPVSNARLFGVLHLVDALIHTEMKGCVTVSKFINDFVVGIDVSSEFSVVAMLEPSGSLIRKPFRIDHNPKGFNKLLEILKKEEERLKQKPIYFVESTGIFHLPLFYFLRSNDLKGFVLNPLCVHSTKNFDLRKVKNDAKDAESIARLAKFQEVKYSLVPEPQILALRMMSREYYAMSDMLTEMKNRLCTDLYLLFPGYIDVFGNPFGKASLEILKRYPSPRLLSEADPNELAIMISKISRKTVSWAMKKVEILREITEHALSMPMEFDILSLKIKAHVENIESFQDRLDGILKQLKAMIQSSDFPTKERRYIELLEEMPGIGFLTAVTLIAEIGDFSKFHSPKAFVAFFGIDPSVNQSGKFNGDRNKISKRGTRFGRRVLFTAALASIRTTRKGDAINPILRDYYHKKCENKKKKVALVAVMHKLLNYIFAVLRDEKSFALRSPEDHQTWRHAKESPLKLAA</sequence>
<evidence type="ECO:0000313" key="3">
    <source>
        <dbReference type="EMBL" id="MBM7563057.1"/>
    </source>
</evidence>
<evidence type="ECO:0000259" key="2">
    <source>
        <dbReference type="Pfam" id="PF02371"/>
    </source>
</evidence>